<feature type="domain" description="Methyl-accepting transducer" evidence="3">
    <location>
        <begin position="277"/>
        <end position="432"/>
    </location>
</feature>
<proteinExistence type="predicted"/>
<feature type="region of interest" description="Disordered" evidence="2">
    <location>
        <begin position="547"/>
        <end position="570"/>
    </location>
</feature>
<comment type="caution">
    <text evidence="4">The sequence shown here is derived from an EMBL/GenBank/DDBJ whole genome shotgun (WGS) entry which is preliminary data.</text>
</comment>
<dbReference type="EMBL" id="JAATJB010000001">
    <property type="protein sequence ID" value="NJB95717.1"/>
    <property type="molecule type" value="Genomic_DNA"/>
</dbReference>
<dbReference type="AlphaFoldDB" id="A0A7X6BBM7"/>
<reference evidence="4 5" key="1">
    <citation type="submission" date="2020-03" db="EMBL/GenBank/DDBJ databases">
        <title>Genomic Encyclopedia of Type Strains, Phase IV (KMG-IV): sequencing the most valuable type-strain genomes for metagenomic binning, comparative biology and taxonomic classification.</title>
        <authorList>
            <person name="Goeker M."/>
        </authorList>
    </citation>
    <scope>NUCLEOTIDE SEQUENCE [LARGE SCALE GENOMIC DNA]</scope>
    <source>
        <strain evidence="4 5">DSM 7225</strain>
    </source>
</reference>
<dbReference type="GO" id="GO:0007165">
    <property type="term" value="P:signal transduction"/>
    <property type="evidence" value="ECO:0007669"/>
    <property type="project" value="UniProtKB-KW"/>
</dbReference>
<feature type="compositionally biased region" description="Acidic residues" evidence="2">
    <location>
        <begin position="560"/>
        <end position="570"/>
    </location>
</feature>
<evidence type="ECO:0000313" key="4">
    <source>
        <dbReference type="EMBL" id="NJB95717.1"/>
    </source>
</evidence>
<gene>
    <name evidence="4" type="ORF">GGR89_000009</name>
</gene>
<organism evidence="4 5">
    <name type="scientific">Sphingomonas trueperi</name>
    <dbReference type="NCBI Taxonomy" id="53317"/>
    <lineage>
        <taxon>Bacteria</taxon>
        <taxon>Pseudomonadati</taxon>
        <taxon>Pseudomonadota</taxon>
        <taxon>Alphaproteobacteria</taxon>
        <taxon>Sphingomonadales</taxon>
        <taxon>Sphingomonadaceae</taxon>
        <taxon>Sphingomonas</taxon>
    </lineage>
</organism>
<keyword evidence="1" id="KW-0807">Transducer</keyword>
<keyword evidence="5" id="KW-1185">Reference proteome</keyword>
<dbReference type="Proteomes" id="UP000531251">
    <property type="component" value="Unassembled WGS sequence"/>
</dbReference>
<dbReference type="Gene3D" id="1.10.287.950">
    <property type="entry name" value="Methyl-accepting chemotaxis protein"/>
    <property type="match status" value="1"/>
</dbReference>
<dbReference type="InterPro" id="IPR004089">
    <property type="entry name" value="MCPsignal_dom"/>
</dbReference>
<protein>
    <submittedName>
        <fullName evidence="4">Methyl-accepting chemotaxis protein</fullName>
    </submittedName>
</protein>
<accession>A0A7X6BBM7</accession>
<name>A0A7X6BBM7_9SPHN</name>
<evidence type="ECO:0000256" key="1">
    <source>
        <dbReference type="PROSITE-ProRule" id="PRU00284"/>
    </source>
</evidence>
<dbReference type="SUPFAM" id="SSF58104">
    <property type="entry name" value="Methyl-accepting chemotaxis protein (MCP) signaling domain"/>
    <property type="match status" value="1"/>
</dbReference>
<evidence type="ECO:0000259" key="3">
    <source>
        <dbReference type="PROSITE" id="PS50111"/>
    </source>
</evidence>
<evidence type="ECO:0000313" key="5">
    <source>
        <dbReference type="Proteomes" id="UP000531251"/>
    </source>
</evidence>
<dbReference type="RefSeq" id="WP_125974535.1">
    <property type="nucleotide sequence ID" value="NZ_BAAADY010000022.1"/>
</dbReference>
<evidence type="ECO:0000256" key="2">
    <source>
        <dbReference type="SAM" id="MobiDB-lite"/>
    </source>
</evidence>
<sequence length="570" mass="60314">MYAAPIPEPNPESELSLAEIEATISQVAGKLDARFVSAGEALAQAYAIVERLVSALEGVTNALGRDAAEAAVDNMRATADRLERLPALQAARQAGLESIAAGARPLAHHINQVKRTLDFLRICGLNIKVAAAGRNGFADFADTMNVRLDVGEIEIGGIGSEIERLTASIPALIEVDRQLAAECVKVIPQVPRKLAEDAEALQRHQAADAARAKRIASVGREIHAKVATAIGAMQIGDITRQRLEHVASGIQALIAWRDSADPATAIDVVGHMVALFAAQASDTIEAFHTESQRLAESLRGIAPSAAQLLEIKAEGDRQQTGDDSVFLGALEKSVADVAQVTARLRDADAKAQALGGSTSDSAERLAERLRVVHRVNEDVHLMAWNTDLRCHRLGDEGKALAMVASEIRGFATALATISGEIRQSVERLVSAVTALRDPDAEQGGDAAEALTESLACIRDGAQRMREGMAGLSDDAAAVTRILETTTSNVDCEAAFGDALRGVALRLKLFGTPCTAPEGPVADALAELLDGMARSYTMAREREIHTRFALPGTSASPQASMDDDDDDDGLF</sequence>
<dbReference type="GO" id="GO:0016020">
    <property type="term" value="C:membrane"/>
    <property type="evidence" value="ECO:0007669"/>
    <property type="project" value="InterPro"/>
</dbReference>
<dbReference type="PROSITE" id="PS50111">
    <property type="entry name" value="CHEMOTAXIS_TRANSDUC_2"/>
    <property type="match status" value="1"/>
</dbReference>